<evidence type="ECO:0000313" key="9">
    <source>
        <dbReference type="Proteomes" id="UP000216300"/>
    </source>
</evidence>
<dbReference type="Proteomes" id="UP000216300">
    <property type="component" value="Unassembled WGS sequence"/>
</dbReference>
<dbReference type="OrthoDB" id="9809616at2"/>
<comment type="similarity">
    <text evidence="6">Belongs to the class-II pyridoxal-phosphate-dependent aminotransferase family. Histidinol-phosphate aminotransferase subfamily.</text>
</comment>
<dbReference type="GO" id="GO:0004400">
    <property type="term" value="F:histidinol-phosphate transaminase activity"/>
    <property type="evidence" value="ECO:0007669"/>
    <property type="project" value="UniProtKB-UniRule"/>
</dbReference>
<dbReference type="UniPathway" id="UPA00031">
    <property type="reaction ID" value="UER00012"/>
</dbReference>
<keyword evidence="6" id="KW-0028">Amino-acid biosynthesis</keyword>
<comment type="cofactor">
    <cofactor evidence="1 6">
        <name>pyridoxal 5'-phosphate</name>
        <dbReference type="ChEBI" id="CHEBI:597326"/>
    </cofactor>
</comment>
<dbReference type="Gene3D" id="3.90.1150.10">
    <property type="entry name" value="Aspartate Aminotransferase, domain 1"/>
    <property type="match status" value="1"/>
</dbReference>
<dbReference type="CDD" id="cd00609">
    <property type="entry name" value="AAT_like"/>
    <property type="match status" value="1"/>
</dbReference>
<dbReference type="NCBIfam" id="NF002878">
    <property type="entry name" value="PRK03321.1"/>
    <property type="match status" value="1"/>
</dbReference>
<feature type="domain" description="Aminotransferase class I/classII large" evidence="7">
    <location>
        <begin position="36"/>
        <end position="356"/>
    </location>
</feature>
<reference evidence="8 9" key="1">
    <citation type="submission" date="2017-07" db="EMBL/GenBank/DDBJ databases">
        <title>Draft whole genome sequences of clinical Proprionibacteriaceae strains.</title>
        <authorList>
            <person name="Bernier A.-M."/>
            <person name="Bernard K."/>
            <person name="Domingo M.-C."/>
        </authorList>
    </citation>
    <scope>NUCLEOTIDE SEQUENCE [LARGE SCALE GENOMIC DNA]</scope>
    <source>
        <strain evidence="8 9">NML 150081</strain>
    </source>
</reference>
<evidence type="ECO:0000256" key="2">
    <source>
        <dbReference type="ARBA" id="ARBA00011738"/>
    </source>
</evidence>
<keyword evidence="5 6" id="KW-0663">Pyridoxal phosphate</keyword>
<dbReference type="EC" id="2.6.1.9" evidence="6"/>
<feature type="modified residue" description="N6-(pyridoxal phosphate)lysine" evidence="6">
    <location>
        <position position="227"/>
    </location>
</feature>
<dbReference type="InterPro" id="IPR015421">
    <property type="entry name" value="PyrdxlP-dep_Trfase_major"/>
</dbReference>
<name>A0A255EM16_9ACTN</name>
<evidence type="ECO:0000256" key="5">
    <source>
        <dbReference type="ARBA" id="ARBA00022898"/>
    </source>
</evidence>
<evidence type="ECO:0000256" key="3">
    <source>
        <dbReference type="ARBA" id="ARBA00022576"/>
    </source>
</evidence>
<dbReference type="PANTHER" id="PTHR43643:SF3">
    <property type="entry name" value="HISTIDINOL-PHOSPHATE AMINOTRANSFERASE"/>
    <property type="match status" value="1"/>
</dbReference>
<dbReference type="GO" id="GO:0000105">
    <property type="term" value="P:L-histidine biosynthetic process"/>
    <property type="evidence" value="ECO:0007669"/>
    <property type="project" value="UniProtKB-UniRule"/>
</dbReference>
<keyword evidence="4 6" id="KW-0808">Transferase</keyword>
<dbReference type="Pfam" id="PF00155">
    <property type="entry name" value="Aminotran_1_2"/>
    <property type="match status" value="1"/>
</dbReference>
<dbReference type="InterPro" id="IPR015424">
    <property type="entry name" value="PyrdxlP-dep_Trfase"/>
</dbReference>
<comment type="caution">
    <text evidence="8">The sequence shown here is derived from an EMBL/GenBank/DDBJ whole genome shotgun (WGS) entry which is preliminary data.</text>
</comment>
<dbReference type="HAMAP" id="MF_01023">
    <property type="entry name" value="HisC_aminotrans_2"/>
    <property type="match status" value="1"/>
</dbReference>
<comment type="subunit">
    <text evidence="2 6">Homodimer.</text>
</comment>
<evidence type="ECO:0000256" key="6">
    <source>
        <dbReference type="HAMAP-Rule" id="MF_01023"/>
    </source>
</evidence>
<proteinExistence type="inferred from homology"/>
<evidence type="ECO:0000256" key="4">
    <source>
        <dbReference type="ARBA" id="ARBA00022679"/>
    </source>
</evidence>
<dbReference type="InterPro" id="IPR001917">
    <property type="entry name" value="Aminotrans_II_pyridoxalP_BS"/>
</dbReference>
<dbReference type="InterPro" id="IPR005861">
    <property type="entry name" value="HisP_aminotrans"/>
</dbReference>
<dbReference type="InterPro" id="IPR015422">
    <property type="entry name" value="PyrdxlP-dep_Trfase_small"/>
</dbReference>
<dbReference type="EMBL" id="NMVJ01000001">
    <property type="protein sequence ID" value="OYN92577.1"/>
    <property type="molecule type" value="Genomic_DNA"/>
</dbReference>
<dbReference type="RefSeq" id="WP_094452584.1">
    <property type="nucleotide sequence ID" value="NZ_NMVJ01000001.1"/>
</dbReference>
<dbReference type="SUPFAM" id="SSF53383">
    <property type="entry name" value="PLP-dependent transferases"/>
    <property type="match status" value="1"/>
</dbReference>
<dbReference type="InterPro" id="IPR050106">
    <property type="entry name" value="HistidinolP_aminotransfase"/>
</dbReference>
<dbReference type="InterPro" id="IPR024892">
    <property type="entry name" value="ArAT"/>
</dbReference>
<organism evidence="8 9">
    <name type="scientific">Parenemella sanctibonifatiensis</name>
    <dbReference type="NCBI Taxonomy" id="2016505"/>
    <lineage>
        <taxon>Bacteria</taxon>
        <taxon>Bacillati</taxon>
        <taxon>Actinomycetota</taxon>
        <taxon>Actinomycetes</taxon>
        <taxon>Propionibacteriales</taxon>
        <taxon>Propionibacteriaceae</taxon>
        <taxon>Parenemella</taxon>
    </lineage>
</organism>
<keyword evidence="6" id="KW-0368">Histidine biosynthesis</keyword>
<gene>
    <name evidence="6" type="primary">hisC</name>
    <name evidence="8" type="ORF">CGZ91_03625</name>
</gene>
<comment type="pathway">
    <text evidence="6">Amino-acid biosynthesis; L-histidine biosynthesis; L-histidine from 5-phospho-alpha-D-ribose 1-diphosphate: step 7/9.</text>
</comment>
<protein>
    <recommendedName>
        <fullName evidence="6">Histidinol-phosphate aminotransferase</fullName>
        <ecNumber evidence="6">2.6.1.9</ecNumber>
    </recommendedName>
    <alternativeName>
        <fullName evidence="6">Imidazole acetol-phosphate transaminase</fullName>
    </alternativeName>
</protein>
<sequence>MTQSFRSPLSFRSSLAGIPAYAAGKPAPQIPGLTSFKLSSNEVPFGPLPQAVEAAHEALVAGQLYPDAGAAALRLAIGGFHGLPEDQVLVGSGAVGVLYELLTALCEAGDEVVYAWRSFEAYPIAVQLTGASSVRVPLTAEAGHDLPAMAAAITPATKAVIICTPNNPTGVGLSHDEIADFLTQVPDTVAVILDEAYHEFDDSPDRVRAVELLELHPNLVALRTFSKAYGLAGLRIGYGLARAEVVAEVGKAHLPFSASSAAQAAAIASLEHSDAGLARLRPVLAERARLVALLAESNIEVPSTSANFVWLETGERTDEIAEALSADGITARPFAGEGIRVSVGTAEATDRVVGALLQVW</sequence>
<dbReference type="GO" id="GO:0030170">
    <property type="term" value="F:pyridoxal phosphate binding"/>
    <property type="evidence" value="ECO:0007669"/>
    <property type="project" value="InterPro"/>
</dbReference>
<dbReference type="PANTHER" id="PTHR43643">
    <property type="entry name" value="HISTIDINOL-PHOSPHATE AMINOTRANSFERASE 2"/>
    <property type="match status" value="1"/>
</dbReference>
<evidence type="ECO:0000313" key="8">
    <source>
        <dbReference type="EMBL" id="OYN92577.1"/>
    </source>
</evidence>
<keyword evidence="9" id="KW-1185">Reference proteome</keyword>
<accession>A0A255EM16</accession>
<evidence type="ECO:0000256" key="1">
    <source>
        <dbReference type="ARBA" id="ARBA00001933"/>
    </source>
</evidence>
<dbReference type="InterPro" id="IPR004839">
    <property type="entry name" value="Aminotransferase_I/II_large"/>
</dbReference>
<dbReference type="Gene3D" id="3.40.640.10">
    <property type="entry name" value="Type I PLP-dependent aspartate aminotransferase-like (Major domain)"/>
    <property type="match status" value="1"/>
</dbReference>
<keyword evidence="3 6" id="KW-0032">Aminotransferase</keyword>
<dbReference type="PROSITE" id="PS00599">
    <property type="entry name" value="AA_TRANSFER_CLASS_2"/>
    <property type="match status" value="1"/>
</dbReference>
<comment type="catalytic activity">
    <reaction evidence="6">
        <text>L-histidinol phosphate + 2-oxoglutarate = 3-(imidazol-4-yl)-2-oxopropyl phosphate + L-glutamate</text>
        <dbReference type="Rhea" id="RHEA:23744"/>
        <dbReference type="ChEBI" id="CHEBI:16810"/>
        <dbReference type="ChEBI" id="CHEBI:29985"/>
        <dbReference type="ChEBI" id="CHEBI:57766"/>
        <dbReference type="ChEBI" id="CHEBI:57980"/>
        <dbReference type="EC" id="2.6.1.9"/>
    </reaction>
</comment>
<dbReference type="AlphaFoldDB" id="A0A255EM16"/>
<evidence type="ECO:0000259" key="7">
    <source>
        <dbReference type="Pfam" id="PF00155"/>
    </source>
</evidence>